<name>A0A832TE45_9CREN</name>
<evidence type="ECO:0000313" key="2">
    <source>
        <dbReference type="Proteomes" id="UP000646844"/>
    </source>
</evidence>
<comment type="caution">
    <text evidence="1">The sequence shown here is derived from an EMBL/GenBank/DDBJ whole genome shotgun (WGS) entry which is preliminary data.</text>
</comment>
<dbReference type="PANTHER" id="PTHR38433:SF1">
    <property type="entry name" value="DUF1641 DOMAIN-CONTAINING PROTEIN"/>
    <property type="match status" value="1"/>
</dbReference>
<sequence>MEEGRIQTIDGLIEELIKNQEAINNFLRLLKGLQKSGILPFLVGVVENIDQNLEFMVEENNNLIRNLNLIYAILNGKEETGEIHMADIIRMLNDPDVRKGVYLVLKILKAIGSASKEG</sequence>
<dbReference type="OMA" id="MADIIRM"/>
<dbReference type="InterPro" id="IPR012440">
    <property type="entry name" value="DUF1641"/>
</dbReference>
<gene>
    <name evidence="1" type="ORF">HA332_07695</name>
</gene>
<dbReference type="AlphaFoldDB" id="A0A832TE45"/>
<dbReference type="Pfam" id="PF07849">
    <property type="entry name" value="DUF1641"/>
    <property type="match status" value="1"/>
</dbReference>
<dbReference type="EMBL" id="DUJO01000035">
    <property type="protein sequence ID" value="HII74244.1"/>
    <property type="molecule type" value="Genomic_DNA"/>
</dbReference>
<protein>
    <submittedName>
        <fullName evidence="1">DUF1641 domain-containing protein</fullName>
    </submittedName>
</protein>
<dbReference type="RefSeq" id="WP_010978021.1">
    <property type="nucleotide sequence ID" value="NZ_BAABQO010000018.1"/>
</dbReference>
<organism evidence="1 2">
    <name type="scientific">Sulfurisphaera tokodaii</name>
    <dbReference type="NCBI Taxonomy" id="111955"/>
    <lineage>
        <taxon>Archaea</taxon>
        <taxon>Thermoproteota</taxon>
        <taxon>Thermoprotei</taxon>
        <taxon>Sulfolobales</taxon>
        <taxon>Sulfolobaceae</taxon>
        <taxon>Sulfurisphaera</taxon>
    </lineage>
</organism>
<evidence type="ECO:0000313" key="1">
    <source>
        <dbReference type="EMBL" id="HII74244.1"/>
    </source>
</evidence>
<reference evidence="1" key="1">
    <citation type="journal article" date="2020" name="bioRxiv">
        <title>A rank-normalized archaeal taxonomy based on genome phylogeny resolves widespread incomplete and uneven classifications.</title>
        <authorList>
            <person name="Rinke C."/>
            <person name="Chuvochina M."/>
            <person name="Mussig A.J."/>
            <person name="Chaumeil P.-A."/>
            <person name="Waite D.W."/>
            <person name="Whitman W.B."/>
            <person name="Parks D.H."/>
            <person name="Hugenholtz P."/>
        </authorList>
    </citation>
    <scope>NUCLEOTIDE SEQUENCE</scope>
    <source>
        <strain evidence="1">UBA8838</strain>
    </source>
</reference>
<dbReference type="Proteomes" id="UP000646844">
    <property type="component" value="Unassembled WGS sequence"/>
</dbReference>
<dbReference type="PANTHER" id="PTHR38433">
    <property type="match status" value="1"/>
</dbReference>
<accession>A0A832TE45</accession>
<proteinExistence type="predicted"/>
<dbReference type="GeneID" id="1457963"/>